<accession>A0A915ET52</accession>
<dbReference type="Proteomes" id="UP000887574">
    <property type="component" value="Unplaced"/>
</dbReference>
<sequence>MHQQQDFTGDLLDFSGAWPKSGHLANLLPDFINQTPSFNYSWSPATDMASSLEQHGNAESRGNVARLVDRLSKDITLLNNPSFKAGEVHLRKAGNPGGNGSKIAVVRFSYLAQQEDELDLKEGDELEVLEDVEDGWARVKSLG</sequence>
<protein>
    <submittedName>
        <fullName evidence="5">SH3 domain-containing protein</fullName>
    </submittedName>
</protein>
<keyword evidence="1 2" id="KW-0728">SH3 domain</keyword>
<organism evidence="4 5">
    <name type="scientific">Ditylenchus dipsaci</name>
    <dbReference type="NCBI Taxonomy" id="166011"/>
    <lineage>
        <taxon>Eukaryota</taxon>
        <taxon>Metazoa</taxon>
        <taxon>Ecdysozoa</taxon>
        <taxon>Nematoda</taxon>
        <taxon>Chromadorea</taxon>
        <taxon>Rhabditida</taxon>
        <taxon>Tylenchina</taxon>
        <taxon>Tylenchomorpha</taxon>
        <taxon>Sphaerularioidea</taxon>
        <taxon>Anguinidae</taxon>
        <taxon>Anguininae</taxon>
        <taxon>Ditylenchus</taxon>
    </lineage>
</organism>
<dbReference type="PROSITE" id="PS50002">
    <property type="entry name" value="SH3"/>
    <property type="match status" value="1"/>
</dbReference>
<keyword evidence="4" id="KW-1185">Reference proteome</keyword>
<reference evidence="5" key="1">
    <citation type="submission" date="2022-11" db="UniProtKB">
        <authorList>
            <consortium name="WormBaseParasite"/>
        </authorList>
    </citation>
    <scope>IDENTIFICATION</scope>
</reference>
<evidence type="ECO:0000313" key="5">
    <source>
        <dbReference type="WBParaSite" id="jg8695"/>
    </source>
</evidence>
<dbReference type="WBParaSite" id="jg8695">
    <property type="protein sequence ID" value="jg8695"/>
    <property type="gene ID" value="jg8695"/>
</dbReference>
<feature type="domain" description="SH3" evidence="3">
    <location>
        <begin position="99"/>
        <end position="143"/>
    </location>
</feature>
<evidence type="ECO:0000256" key="1">
    <source>
        <dbReference type="ARBA" id="ARBA00022443"/>
    </source>
</evidence>
<dbReference type="AlphaFoldDB" id="A0A915ET52"/>
<dbReference type="Gene3D" id="2.30.30.40">
    <property type="entry name" value="SH3 Domains"/>
    <property type="match status" value="1"/>
</dbReference>
<name>A0A915ET52_9BILA</name>
<evidence type="ECO:0000313" key="4">
    <source>
        <dbReference type="Proteomes" id="UP000887574"/>
    </source>
</evidence>
<dbReference type="SUPFAM" id="SSF50044">
    <property type="entry name" value="SH3-domain"/>
    <property type="match status" value="1"/>
</dbReference>
<dbReference type="InterPro" id="IPR001452">
    <property type="entry name" value="SH3_domain"/>
</dbReference>
<proteinExistence type="predicted"/>
<evidence type="ECO:0000256" key="2">
    <source>
        <dbReference type="PROSITE-ProRule" id="PRU00192"/>
    </source>
</evidence>
<dbReference type="Pfam" id="PF00018">
    <property type="entry name" value="SH3_1"/>
    <property type="match status" value="1"/>
</dbReference>
<dbReference type="InterPro" id="IPR036028">
    <property type="entry name" value="SH3-like_dom_sf"/>
</dbReference>
<evidence type="ECO:0000259" key="3">
    <source>
        <dbReference type="PROSITE" id="PS50002"/>
    </source>
</evidence>